<gene>
    <name evidence="1" type="ORF">KTN4_003</name>
</gene>
<evidence type="ECO:0000313" key="1">
    <source>
        <dbReference type="EMBL" id="ANM44761.1"/>
    </source>
</evidence>
<dbReference type="Proteomes" id="UP000224336">
    <property type="component" value="Segment"/>
</dbReference>
<proteinExistence type="predicted"/>
<evidence type="ECO:0000313" key="2">
    <source>
        <dbReference type="Proteomes" id="UP000224336"/>
    </source>
</evidence>
<reference evidence="1 2" key="1">
    <citation type="journal article" date="2016" name="Sci. Rep.">
        <title>A proposed integrated approach for the preclinical evaluation of phage therapy in Pseudomonas infections.</title>
        <authorList>
            <person name="Danis-Wlodarczyk K."/>
            <person name="Vandenheuvel D."/>
            <person name="Jang H.B."/>
            <person name="Briers Y."/>
            <person name="Olszak T."/>
            <person name="Arabski M."/>
            <person name="Wasik S."/>
            <person name="Drabik M."/>
            <person name="Higgins G."/>
            <person name="Tyrrell J."/>
            <person name="Harvey B.J."/>
            <person name="Noben J.P."/>
            <person name="Lavigne R."/>
            <person name="Drulis-Kawa Z."/>
        </authorList>
    </citation>
    <scope>NUCLEOTIDE SEQUENCE [LARGE SCALE GENOMIC DNA]</scope>
</reference>
<dbReference type="EMBL" id="KU521356">
    <property type="protein sequence ID" value="ANM44761.1"/>
    <property type="molecule type" value="Genomic_DNA"/>
</dbReference>
<name>A0A192Y6S1_9CAUD</name>
<sequence length="168" mass="19665">MIKLDYQIKSEVNHLLNRLLVKNLDGTVYFRTTIKEDDLKDLPVNLISLQVLINLLIGYEGLDITTSIEEFTQQISLILWDMPILEKGEVEYLYIEQDIKLNELVIKHKRPGVLIDEKVYGELTLLQMAQINYLLASTFKFKTNFTCCSWAIEFKDNEVSCKFWPKEN</sequence>
<protein>
    <submittedName>
        <fullName evidence="1">Uncharacterized protein</fullName>
    </submittedName>
</protein>
<accession>A0A192Y6S1</accession>
<organism evidence="1 2">
    <name type="scientific">Pseudomonas phage KTN4</name>
    <dbReference type="NCBI Taxonomy" id="1862701"/>
    <lineage>
        <taxon>Viruses</taxon>
        <taxon>Duplodnaviria</taxon>
        <taxon>Heunggongvirae</taxon>
        <taxon>Uroviricota</taxon>
        <taxon>Caudoviricetes</taxon>
        <taxon>Chimalliviridae</taxon>
        <taxon>Phikzvirus</taxon>
        <taxon>Phikzvirus phiKZ</taxon>
    </lineage>
</organism>